<feature type="transmembrane region" description="Helical" evidence="10">
    <location>
        <begin position="277"/>
        <end position="295"/>
    </location>
</feature>
<dbReference type="PANTHER" id="PTHR23501">
    <property type="entry name" value="MAJOR FACILITATOR SUPERFAMILY"/>
    <property type="match status" value="1"/>
</dbReference>
<feature type="transmembrane region" description="Helical" evidence="10">
    <location>
        <begin position="413"/>
        <end position="436"/>
    </location>
</feature>
<evidence type="ECO:0000256" key="4">
    <source>
        <dbReference type="ARBA" id="ARBA00022692"/>
    </source>
</evidence>
<dbReference type="PROSITE" id="PS50850">
    <property type="entry name" value="MFS"/>
    <property type="match status" value="1"/>
</dbReference>
<feature type="transmembrane region" description="Helical" evidence="10">
    <location>
        <begin position="141"/>
        <end position="166"/>
    </location>
</feature>
<feature type="transmembrane region" description="Helical" evidence="10">
    <location>
        <begin position="316"/>
        <end position="335"/>
    </location>
</feature>
<keyword evidence="13" id="KW-1185">Reference proteome</keyword>
<reference evidence="12 13" key="1">
    <citation type="submission" date="2019-02" db="EMBL/GenBank/DDBJ databases">
        <title>Genome sequencing of the rare red list fungi Bondarzewia mesenterica.</title>
        <authorList>
            <person name="Buettner E."/>
            <person name="Kellner H."/>
        </authorList>
    </citation>
    <scope>NUCLEOTIDE SEQUENCE [LARGE SCALE GENOMIC DNA]</scope>
    <source>
        <strain evidence="12 13">DSM 108281</strain>
    </source>
</reference>
<evidence type="ECO:0000313" key="13">
    <source>
        <dbReference type="Proteomes" id="UP000310158"/>
    </source>
</evidence>
<protein>
    <recommendedName>
        <fullName evidence="11">Major facilitator superfamily (MFS) profile domain-containing protein</fullName>
    </recommendedName>
</protein>
<dbReference type="PANTHER" id="PTHR23501:SF191">
    <property type="entry name" value="VACUOLAR BASIC AMINO ACID TRANSPORTER 4"/>
    <property type="match status" value="1"/>
</dbReference>
<comment type="similarity">
    <text evidence="2">Belongs to the universal ribosomal protein uS14 family.</text>
</comment>
<dbReference type="AlphaFoldDB" id="A0A4S4LF16"/>
<dbReference type="GO" id="GO:0015174">
    <property type="term" value="F:basic amino acid transmembrane transporter activity"/>
    <property type="evidence" value="ECO:0007669"/>
    <property type="project" value="TreeGrafter"/>
</dbReference>
<name>A0A4S4LF16_9AGAM</name>
<keyword evidence="4 10" id="KW-0812">Transmembrane</keyword>
<evidence type="ECO:0000259" key="11">
    <source>
        <dbReference type="PROSITE" id="PS50850"/>
    </source>
</evidence>
<dbReference type="Pfam" id="PF00253">
    <property type="entry name" value="Ribosomal_S14"/>
    <property type="match status" value="1"/>
</dbReference>
<dbReference type="InterPro" id="IPR018271">
    <property type="entry name" value="Ribosomal_uS14_CS"/>
</dbReference>
<feature type="transmembrane region" description="Helical" evidence="10">
    <location>
        <begin position="86"/>
        <end position="104"/>
    </location>
</feature>
<dbReference type="FunFam" id="1.10.287.1480:FF:000001">
    <property type="entry name" value="30S ribosomal protein S14"/>
    <property type="match status" value="1"/>
</dbReference>
<feature type="transmembrane region" description="Helical" evidence="10">
    <location>
        <begin position="246"/>
        <end position="265"/>
    </location>
</feature>
<evidence type="ECO:0000256" key="1">
    <source>
        <dbReference type="ARBA" id="ARBA00004127"/>
    </source>
</evidence>
<evidence type="ECO:0000256" key="2">
    <source>
        <dbReference type="ARBA" id="ARBA00009083"/>
    </source>
</evidence>
<dbReference type="InterPro" id="IPR011701">
    <property type="entry name" value="MFS"/>
</dbReference>
<dbReference type="InterPro" id="IPR020846">
    <property type="entry name" value="MFS_dom"/>
</dbReference>
<dbReference type="GO" id="GO:0000329">
    <property type="term" value="C:fungal-type vacuole membrane"/>
    <property type="evidence" value="ECO:0007669"/>
    <property type="project" value="TreeGrafter"/>
</dbReference>
<evidence type="ECO:0000256" key="7">
    <source>
        <dbReference type="ARBA" id="ARBA00023136"/>
    </source>
</evidence>
<evidence type="ECO:0000256" key="10">
    <source>
        <dbReference type="SAM" id="Phobius"/>
    </source>
</evidence>
<evidence type="ECO:0000256" key="6">
    <source>
        <dbReference type="ARBA" id="ARBA00022989"/>
    </source>
</evidence>
<evidence type="ECO:0000256" key="5">
    <source>
        <dbReference type="ARBA" id="ARBA00022980"/>
    </source>
</evidence>
<dbReference type="InterPro" id="IPR001209">
    <property type="entry name" value="Ribosomal_uS14"/>
</dbReference>
<proteinExistence type="inferred from homology"/>
<evidence type="ECO:0000313" key="12">
    <source>
        <dbReference type="EMBL" id="THH10247.1"/>
    </source>
</evidence>
<dbReference type="Gene3D" id="1.20.1250.20">
    <property type="entry name" value="MFS general substrate transporter like domains"/>
    <property type="match status" value="2"/>
</dbReference>
<dbReference type="GO" id="GO:0005840">
    <property type="term" value="C:ribosome"/>
    <property type="evidence" value="ECO:0007669"/>
    <property type="project" value="UniProtKB-KW"/>
</dbReference>
<keyword evidence="7 10" id="KW-0472">Membrane</keyword>
<evidence type="ECO:0000256" key="9">
    <source>
        <dbReference type="SAM" id="MobiDB-lite"/>
    </source>
</evidence>
<keyword evidence="8" id="KW-0687">Ribonucleoprotein</keyword>
<feature type="transmembrane region" description="Helical" evidence="10">
    <location>
        <begin position="208"/>
        <end position="226"/>
    </location>
</feature>
<dbReference type="Pfam" id="PF07690">
    <property type="entry name" value="MFS_1"/>
    <property type="match status" value="1"/>
</dbReference>
<dbReference type="GO" id="GO:0005886">
    <property type="term" value="C:plasma membrane"/>
    <property type="evidence" value="ECO:0007669"/>
    <property type="project" value="TreeGrafter"/>
</dbReference>
<evidence type="ECO:0000256" key="3">
    <source>
        <dbReference type="ARBA" id="ARBA00022448"/>
    </source>
</evidence>
<keyword evidence="5" id="KW-0689">Ribosomal protein</keyword>
<keyword evidence="6 10" id="KW-1133">Transmembrane helix</keyword>
<organism evidence="12 13">
    <name type="scientific">Bondarzewia mesenterica</name>
    <dbReference type="NCBI Taxonomy" id="1095465"/>
    <lineage>
        <taxon>Eukaryota</taxon>
        <taxon>Fungi</taxon>
        <taxon>Dikarya</taxon>
        <taxon>Basidiomycota</taxon>
        <taxon>Agaricomycotina</taxon>
        <taxon>Agaricomycetes</taxon>
        <taxon>Russulales</taxon>
        <taxon>Bondarzewiaceae</taxon>
        <taxon>Bondarzewia</taxon>
    </lineage>
</organism>
<dbReference type="PROSITE" id="PS00527">
    <property type="entry name" value="RIBOSOMAL_S14"/>
    <property type="match status" value="1"/>
</dbReference>
<feature type="transmembrane region" description="Helical" evidence="10">
    <location>
        <begin position="379"/>
        <end position="401"/>
    </location>
</feature>
<dbReference type="Proteomes" id="UP000310158">
    <property type="component" value="Unassembled WGS sequence"/>
</dbReference>
<feature type="transmembrane region" description="Helical" evidence="10">
    <location>
        <begin position="448"/>
        <end position="470"/>
    </location>
</feature>
<comment type="caution">
    <text evidence="12">The sequence shown here is derived from an EMBL/GenBank/DDBJ whole genome shotgun (WGS) entry which is preliminary data.</text>
</comment>
<comment type="subcellular location">
    <subcellularLocation>
        <location evidence="1">Endomembrane system</location>
        <topology evidence="1">Multi-pass membrane protein</topology>
    </subcellularLocation>
</comment>
<dbReference type="GO" id="GO:0003735">
    <property type="term" value="F:structural constituent of ribosome"/>
    <property type="evidence" value="ECO:0007669"/>
    <property type="project" value="InterPro"/>
</dbReference>
<dbReference type="Gene3D" id="1.10.287.1480">
    <property type="match status" value="1"/>
</dbReference>
<sequence length="811" mass="88608">MPSRSPSPSETRPLLQESLNSYDSVQQEQDDELCQDVPLTTKTSRADLVWILAGLWSAVFLGALDGTIVATLMAPIGSYFQKSNQASYIGTSYLLSVCCFTPLYGRLSDILGRKGAMLLALTLFGLGTICCGLAPSMEALIAARAIAGMGGGGVMTVSSVAVTDLIPLKQRGLYQGMANILFGLGAGIGGPLGGWLNDTFGWRSAFLFQIPVLIFSFVLVALKVSIEMPSEVKHQSLYSRIKRMDFLGSVTLVGTVGSLLLGFSLKSSEDMPWSHPLIYGLFIASSIFGVLFFLVESRWAPYPVMPLHLIMQRTPLAVSVANLFGSMSAFSMIYNVPLYFTAVRLASSANAGMHLLPHSVALSTGSVFAGWIMRRTGKLYSLTLVSAAMTVIAAILVVLWNDHSSAWHLWLDIVPQGFGMASLITSTLIAMIAGVTKGDIAVATGITYLFRTTGQVLGVSLSGAILQAVLVQKLRERIQGPDAAEIISSIRHSTELIASLEPPLKEAAIRSYADALRVVFICQAAVNVITFLWCLPIQENPLPGTHEEQEAQFPGRLRRSPVPAMNPFSSAKRPRAGCAGQGRTSEAETVRMVAKKVRPKREDISVRRVWFVKRSVLDSAILRLRRHTSSCQSMFNLAMSTRMNRPKDVSAGEMERGRMTERLLESSTDPDRAELTSRKCDVFVGPCLRVAFPLSSKKSFASLPIHLILVAMPNIRILRDIKARKGVADNEIARRAYLYVARNQSLPPQVRYQAQLQLNAFGRYTRPTTVKNRCTESGRGRGVMSEFGLCRFQFRQKALAGELPGVHKASW</sequence>
<feature type="region of interest" description="Disordered" evidence="9">
    <location>
        <begin position="564"/>
        <end position="591"/>
    </location>
</feature>
<dbReference type="InterPro" id="IPR036259">
    <property type="entry name" value="MFS_trans_sf"/>
</dbReference>
<accession>A0A4S4LF16</accession>
<feature type="transmembrane region" description="Helical" evidence="10">
    <location>
        <begin position="116"/>
        <end position="135"/>
    </location>
</feature>
<evidence type="ECO:0000256" key="8">
    <source>
        <dbReference type="ARBA" id="ARBA00023274"/>
    </source>
</evidence>
<gene>
    <name evidence="12" type="ORF">EW146_g8438</name>
</gene>
<feature type="domain" description="Major facilitator superfamily (MFS) profile" evidence="11">
    <location>
        <begin position="51"/>
        <end position="542"/>
    </location>
</feature>
<dbReference type="SUPFAM" id="SSF103473">
    <property type="entry name" value="MFS general substrate transporter"/>
    <property type="match status" value="1"/>
</dbReference>
<feature type="transmembrane region" description="Helical" evidence="10">
    <location>
        <begin position="48"/>
        <end position="74"/>
    </location>
</feature>
<dbReference type="GO" id="GO:1990904">
    <property type="term" value="C:ribonucleoprotein complex"/>
    <property type="evidence" value="ECO:0007669"/>
    <property type="project" value="UniProtKB-KW"/>
</dbReference>
<feature type="transmembrane region" description="Helical" evidence="10">
    <location>
        <begin position="355"/>
        <end position="372"/>
    </location>
</feature>
<dbReference type="GO" id="GO:0006412">
    <property type="term" value="P:translation"/>
    <property type="evidence" value="ECO:0007669"/>
    <property type="project" value="InterPro"/>
</dbReference>
<feature type="transmembrane region" description="Helical" evidence="10">
    <location>
        <begin position="178"/>
        <end position="196"/>
    </location>
</feature>
<dbReference type="OrthoDB" id="3437016at2759"/>
<dbReference type="GO" id="GO:0012505">
    <property type="term" value="C:endomembrane system"/>
    <property type="evidence" value="ECO:0007669"/>
    <property type="project" value="UniProtKB-SubCell"/>
</dbReference>
<dbReference type="SUPFAM" id="SSF57716">
    <property type="entry name" value="Glucocorticoid receptor-like (DNA-binding domain)"/>
    <property type="match status" value="1"/>
</dbReference>
<dbReference type="EMBL" id="SGPL01000584">
    <property type="protein sequence ID" value="THH10247.1"/>
    <property type="molecule type" value="Genomic_DNA"/>
</dbReference>
<keyword evidence="3" id="KW-0813">Transport</keyword>